<dbReference type="AlphaFoldDB" id="A0AAN9QXR5"/>
<sequence>MLSFFLYSPSNRKIPRPHDDHLKIKDLVVDIYKRGKMIAEREDINKELEVDIIELGIFSVTPSFKIDNTVLRGTQ</sequence>
<keyword evidence="2" id="KW-1185">Reference proteome</keyword>
<evidence type="ECO:0000313" key="2">
    <source>
        <dbReference type="Proteomes" id="UP001367508"/>
    </source>
</evidence>
<comment type="caution">
    <text evidence="1">The sequence shown here is derived from an EMBL/GenBank/DDBJ whole genome shotgun (WGS) entry which is preliminary data.</text>
</comment>
<accession>A0AAN9QXR5</accession>
<protein>
    <submittedName>
        <fullName evidence="1">Uncharacterized protein</fullName>
    </submittedName>
</protein>
<reference evidence="1 2" key="1">
    <citation type="submission" date="2024-01" db="EMBL/GenBank/DDBJ databases">
        <title>The genomes of 5 underutilized Papilionoideae crops provide insights into root nodulation and disease resistanc.</title>
        <authorList>
            <person name="Jiang F."/>
        </authorList>
    </citation>
    <scope>NUCLEOTIDE SEQUENCE [LARGE SCALE GENOMIC DNA]</scope>
    <source>
        <strain evidence="1">LVBAO_FW01</strain>
        <tissue evidence="1">Leaves</tissue>
    </source>
</reference>
<evidence type="ECO:0000313" key="1">
    <source>
        <dbReference type="EMBL" id="KAK7351096.1"/>
    </source>
</evidence>
<organism evidence="1 2">
    <name type="scientific">Canavalia gladiata</name>
    <name type="common">Sword bean</name>
    <name type="synonym">Dolichos gladiatus</name>
    <dbReference type="NCBI Taxonomy" id="3824"/>
    <lineage>
        <taxon>Eukaryota</taxon>
        <taxon>Viridiplantae</taxon>
        <taxon>Streptophyta</taxon>
        <taxon>Embryophyta</taxon>
        <taxon>Tracheophyta</taxon>
        <taxon>Spermatophyta</taxon>
        <taxon>Magnoliopsida</taxon>
        <taxon>eudicotyledons</taxon>
        <taxon>Gunneridae</taxon>
        <taxon>Pentapetalae</taxon>
        <taxon>rosids</taxon>
        <taxon>fabids</taxon>
        <taxon>Fabales</taxon>
        <taxon>Fabaceae</taxon>
        <taxon>Papilionoideae</taxon>
        <taxon>50 kb inversion clade</taxon>
        <taxon>NPAAA clade</taxon>
        <taxon>indigoferoid/millettioid clade</taxon>
        <taxon>Phaseoleae</taxon>
        <taxon>Canavalia</taxon>
    </lineage>
</organism>
<dbReference type="Proteomes" id="UP001367508">
    <property type="component" value="Unassembled WGS sequence"/>
</dbReference>
<gene>
    <name evidence="1" type="ORF">VNO77_10278</name>
</gene>
<name>A0AAN9QXR5_CANGL</name>
<dbReference type="EMBL" id="JAYMYQ010000002">
    <property type="protein sequence ID" value="KAK7351096.1"/>
    <property type="molecule type" value="Genomic_DNA"/>
</dbReference>
<proteinExistence type="predicted"/>